<organism evidence="3 4">
    <name type="scientific">Roseicella aquatilis</name>
    <dbReference type="NCBI Taxonomy" id="2527868"/>
    <lineage>
        <taxon>Bacteria</taxon>
        <taxon>Pseudomonadati</taxon>
        <taxon>Pseudomonadota</taxon>
        <taxon>Alphaproteobacteria</taxon>
        <taxon>Acetobacterales</taxon>
        <taxon>Roseomonadaceae</taxon>
        <taxon>Roseicella</taxon>
    </lineage>
</organism>
<dbReference type="AlphaFoldDB" id="A0A4R4D4K5"/>
<keyword evidence="2" id="KW-0732">Signal</keyword>
<name>A0A4R4D4K5_9PROT</name>
<protein>
    <recommendedName>
        <fullName evidence="5">Copper chaperone PCu(A)C</fullName>
    </recommendedName>
</protein>
<sequence>MAARPLTWLCAVLLAAGTARAQSLVENWEPAGATTMALTGRVTFTADRITFANKASLPLEPAAEIGNFRVDGQPVNALLFKVTTPANPVLPGGGRLCAPGEAVRLLVVWRPAPIGDFATAQARSFAAFSRDAVPESSRDRGSCGTFDYEVQQPRGRR</sequence>
<dbReference type="RefSeq" id="WP_132295167.1">
    <property type="nucleotide sequence ID" value="NZ_SKBM01000030.1"/>
</dbReference>
<dbReference type="EMBL" id="SKBM01000030">
    <property type="protein sequence ID" value="TCZ54996.1"/>
    <property type="molecule type" value="Genomic_DNA"/>
</dbReference>
<reference evidence="3 4" key="1">
    <citation type="submission" date="2019-03" db="EMBL/GenBank/DDBJ databases">
        <title>Paracraurococcus aquatilis NE82 genome sequence.</title>
        <authorList>
            <person name="Zhao Y."/>
            <person name="Du Z."/>
        </authorList>
    </citation>
    <scope>NUCLEOTIDE SEQUENCE [LARGE SCALE GENOMIC DNA]</scope>
    <source>
        <strain evidence="3 4">NE82</strain>
    </source>
</reference>
<evidence type="ECO:0000313" key="4">
    <source>
        <dbReference type="Proteomes" id="UP000295023"/>
    </source>
</evidence>
<evidence type="ECO:0000256" key="2">
    <source>
        <dbReference type="SAM" id="SignalP"/>
    </source>
</evidence>
<evidence type="ECO:0008006" key="5">
    <source>
        <dbReference type="Google" id="ProtNLM"/>
    </source>
</evidence>
<keyword evidence="4" id="KW-1185">Reference proteome</keyword>
<accession>A0A4R4D4K5</accession>
<evidence type="ECO:0000313" key="3">
    <source>
        <dbReference type="EMBL" id="TCZ54996.1"/>
    </source>
</evidence>
<feature type="chain" id="PRO_5020362103" description="Copper chaperone PCu(A)C" evidence="2">
    <location>
        <begin position="22"/>
        <end position="157"/>
    </location>
</feature>
<feature type="region of interest" description="Disordered" evidence="1">
    <location>
        <begin position="134"/>
        <end position="157"/>
    </location>
</feature>
<feature type="signal peptide" evidence="2">
    <location>
        <begin position="1"/>
        <end position="21"/>
    </location>
</feature>
<dbReference type="Proteomes" id="UP000295023">
    <property type="component" value="Unassembled WGS sequence"/>
</dbReference>
<evidence type="ECO:0000256" key="1">
    <source>
        <dbReference type="SAM" id="MobiDB-lite"/>
    </source>
</evidence>
<dbReference type="OrthoDB" id="8087244at2"/>
<proteinExistence type="predicted"/>
<gene>
    <name evidence="3" type="ORF">EXY23_22600</name>
</gene>
<comment type="caution">
    <text evidence="3">The sequence shown here is derived from an EMBL/GenBank/DDBJ whole genome shotgun (WGS) entry which is preliminary data.</text>
</comment>